<dbReference type="RefSeq" id="WP_223840701.1">
    <property type="nucleotide sequence ID" value="NZ_VTFH01000001.1"/>
</dbReference>
<feature type="transmembrane region" description="Helical" evidence="1">
    <location>
        <begin position="6"/>
        <end position="29"/>
    </location>
</feature>
<gene>
    <name evidence="2" type="ORF">FX985_00639</name>
</gene>
<dbReference type="Proteomes" id="UP000323425">
    <property type="component" value="Unassembled WGS sequence"/>
</dbReference>
<protein>
    <submittedName>
        <fullName evidence="2">Uncharacterized protein</fullName>
    </submittedName>
</protein>
<comment type="caution">
    <text evidence="2">The sequence shown here is derived from an EMBL/GenBank/DDBJ whole genome shotgun (WGS) entry which is preliminary data.</text>
</comment>
<reference evidence="2 3" key="1">
    <citation type="journal article" date="2018" name="Plant Biotechnol. Rep.">
        <title>Diversity and antifungal activity of endophytic bacteria associated with Panax ginseng seedlings.</title>
        <authorList>
            <person name="Park J.M."/>
            <person name="Hong C.E."/>
            <person name="Jo S.H."/>
        </authorList>
    </citation>
    <scope>NUCLEOTIDE SEQUENCE [LARGE SCALE GENOMIC DNA]</scope>
    <source>
        <strain evidence="2 3">PgKB38</strain>
    </source>
</reference>
<proteinExistence type="predicted"/>
<keyword evidence="1" id="KW-0472">Membrane</keyword>
<accession>A0A5M9IXK1</accession>
<keyword evidence="1" id="KW-0812">Transmembrane</keyword>
<name>A0A5M9IXK1_9PSED</name>
<evidence type="ECO:0000256" key="1">
    <source>
        <dbReference type="SAM" id="Phobius"/>
    </source>
</evidence>
<evidence type="ECO:0000313" key="3">
    <source>
        <dbReference type="Proteomes" id="UP000323425"/>
    </source>
</evidence>
<dbReference type="EMBL" id="VTFH01000001">
    <property type="protein sequence ID" value="KAA8560589.1"/>
    <property type="molecule type" value="Genomic_DNA"/>
</dbReference>
<dbReference type="AlphaFoldDB" id="A0A5M9IXK1"/>
<keyword evidence="1" id="KW-1133">Transmembrane helix</keyword>
<organism evidence="2 3">
    <name type="scientific">Pseudomonas extremaustralis</name>
    <dbReference type="NCBI Taxonomy" id="359110"/>
    <lineage>
        <taxon>Bacteria</taxon>
        <taxon>Pseudomonadati</taxon>
        <taxon>Pseudomonadota</taxon>
        <taxon>Gammaproteobacteria</taxon>
        <taxon>Pseudomonadales</taxon>
        <taxon>Pseudomonadaceae</taxon>
        <taxon>Pseudomonas</taxon>
    </lineage>
</organism>
<evidence type="ECO:0000313" key="2">
    <source>
        <dbReference type="EMBL" id="KAA8560589.1"/>
    </source>
</evidence>
<sequence>MAAGAAFMAAYGGYIAAAAAVAGTAYSVYSSQQAGKQAQLTADAQAEQSQKDADAAASAATVQADRIRRLARNQASQANAAMAGAGVETGEGTAININEEIIGNAEEDATLTILNGQAQKARGYVDASNLRSAGVQARGAANAASAGSVLEGGGKLVDIGWKASARNGKTATEGGY</sequence>